<dbReference type="AlphaFoldDB" id="A0A8T3VEZ0"/>
<evidence type="ECO:0000313" key="1">
    <source>
        <dbReference type="EMBL" id="MBE6501834.1"/>
    </source>
</evidence>
<evidence type="ECO:0000313" key="2">
    <source>
        <dbReference type="Proteomes" id="UP000783037"/>
    </source>
</evidence>
<dbReference type="EMBL" id="SUTK01000019">
    <property type="protein sequence ID" value="MBE6501834.1"/>
    <property type="molecule type" value="Genomic_DNA"/>
</dbReference>
<organism evidence="1 2">
    <name type="scientific">Methanobrevibacter thaueri</name>
    <dbReference type="NCBI Taxonomy" id="190975"/>
    <lineage>
        <taxon>Archaea</taxon>
        <taxon>Methanobacteriati</taxon>
        <taxon>Methanobacteriota</taxon>
        <taxon>Methanomada group</taxon>
        <taxon>Methanobacteria</taxon>
        <taxon>Methanobacteriales</taxon>
        <taxon>Methanobacteriaceae</taxon>
        <taxon>Methanobrevibacter</taxon>
    </lineage>
</organism>
<evidence type="ECO:0008006" key="3">
    <source>
        <dbReference type="Google" id="ProtNLM"/>
    </source>
</evidence>
<sequence>MKFKNSYILLIAMAIFLLVSIGSVCASENITADSDSPLASADAEVVLADGEDAGNDATQEKINTTIDAVDSEFDYDADKNISVAVKDNESEDINVNASDLQVLEGSKSLNFTYNNSILSITEKLTVGKHNITLNYLGNATYANSTKNIILSILGNKTLESPDNIVKTGDEFEINDIKVFDGVKYLELDEENFSINVTYIDEEGNVISENIGNAFTYNNGTIRFTYERLIKSILLNYTDAVNTKTIGVRYATSVDANATKTKITDDNNITGVHVYDNQHNELTISKNDLRVLENGKEVAFDYNNSVITVKNLAIGVHTLNVRYVGNSTYAPSNRTVTLKVWGNQTFDPDKTANLDSNNDVTITLNLNDGSDPVNVTVGNLTLTLFYKVGNETKNATIDGITLLDDKQTIKFNVNKTFDSAYVDIKYAAENNLTARTTLKVGTEISVPASLAQGSEQVANFTVTVIAANGTNIAITVNNTKVYSNGKEIKFTCNDSVITLTDKFSFGVYNITVKYLGNDTYSEVSKSFNLTVYGINATSTIKVNSTKEGDIELTIINGTEIVEITADDLTLNLTYKDGNETKVIPIASKVINNNTLIIKLENGNFTSAILNINYKNATTNVTLNRVYNIKVEAINNVVEYQSGKFIYKITDMDTNEALANKTINLEYRITAGSISISGISGSGITIVSTISNTTNENGEVTFDNNKMNGQGWGFMDVGNHTVTIKSGNFNKTNGTSQNITINKANINIIIDDYHEYYGSDKKIKITVTNVATGDPVKNTILHLYLPSTTQKDYYFQTNENGTSEINVKGFVGGTYDLTISNNDTKNINNKTTEGSFTILKIPIVNNAKDVTVYYNTGATQTIKLTKDGKGVSGVYVLVRLYSTSKKFNDYLFQTNSKGEISYSASLAVGKHKVIVSSADSRYDFKQATKTITVKKASAKITAKKLTTYYKGGKYFTLKVTNTKNNKPIYAAKVNIKLFISKNRYYNYNGNTGMNGELRLSVDNLKPGTYRVVIAGADNKNFAAKEITSKIIIKKAPAKFTPKKITAKKGAKKYFKVTVKNKKTKKVIPGVKIKVKVYTGKKAKSYTVKTNSKGIAKLSTAKLKVGKHKVVITSANKYVTAKKAKSTIKIKK</sequence>
<proteinExistence type="predicted"/>
<gene>
    <name evidence="1" type="ORF">E7Z79_05275</name>
</gene>
<name>A0A8T3VEZ0_9EURY</name>
<dbReference type="InterPro" id="IPR013783">
    <property type="entry name" value="Ig-like_fold"/>
</dbReference>
<protein>
    <recommendedName>
        <fullName evidence="3">Bacterial Ig-like domain (Group 1)</fullName>
    </recommendedName>
</protein>
<comment type="caution">
    <text evidence="1">The sequence shown here is derived from an EMBL/GenBank/DDBJ whole genome shotgun (WGS) entry which is preliminary data.</text>
</comment>
<dbReference type="Gene3D" id="2.60.40.10">
    <property type="entry name" value="Immunoglobulins"/>
    <property type="match status" value="1"/>
</dbReference>
<reference evidence="1" key="1">
    <citation type="submission" date="2019-04" db="EMBL/GenBank/DDBJ databases">
        <title>Evolution of Biomass-Degrading Anaerobic Consortia Revealed by Metagenomics.</title>
        <authorList>
            <person name="Peng X."/>
        </authorList>
    </citation>
    <scope>NUCLEOTIDE SEQUENCE</scope>
    <source>
        <strain evidence="1">SIG18</strain>
    </source>
</reference>
<dbReference type="RefSeq" id="WP_303738935.1">
    <property type="nucleotide sequence ID" value="NZ_SUTK01000019.1"/>
</dbReference>
<accession>A0A8T3VEZ0</accession>
<dbReference type="Proteomes" id="UP000783037">
    <property type="component" value="Unassembled WGS sequence"/>
</dbReference>